<evidence type="ECO:0000313" key="2">
    <source>
        <dbReference type="EMBL" id="GJT62529.1"/>
    </source>
</evidence>
<feature type="compositionally biased region" description="Basic and acidic residues" evidence="1">
    <location>
        <begin position="41"/>
        <end position="53"/>
    </location>
</feature>
<protein>
    <submittedName>
        <fullName evidence="2">Uncharacterized protein</fullName>
    </submittedName>
</protein>
<accession>A0ABQ5FHK2</accession>
<evidence type="ECO:0000313" key="3">
    <source>
        <dbReference type="Proteomes" id="UP001151760"/>
    </source>
</evidence>
<comment type="caution">
    <text evidence="2">The sequence shown here is derived from an EMBL/GenBank/DDBJ whole genome shotgun (WGS) entry which is preliminary data.</text>
</comment>
<organism evidence="2 3">
    <name type="scientific">Tanacetum coccineum</name>
    <dbReference type="NCBI Taxonomy" id="301880"/>
    <lineage>
        <taxon>Eukaryota</taxon>
        <taxon>Viridiplantae</taxon>
        <taxon>Streptophyta</taxon>
        <taxon>Embryophyta</taxon>
        <taxon>Tracheophyta</taxon>
        <taxon>Spermatophyta</taxon>
        <taxon>Magnoliopsida</taxon>
        <taxon>eudicotyledons</taxon>
        <taxon>Gunneridae</taxon>
        <taxon>Pentapetalae</taxon>
        <taxon>asterids</taxon>
        <taxon>campanulids</taxon>
        <taxon>Asterales</taxon>
        <taxon>Asteraceae</taxon>
        <taxon>Asteroideae</taxon>
        <taxon>Anthemideae</taxon>
        <taxon>Anthemidinae</taxon>
        <taxon>Tanacetum</taxon>
    </lineage>
</organism>
<dbReference type="Proteomes" id="UP001151760">
    <property type="component" value="Unassembled WGS sequence"/>
</dbReference>
<dbReference type="EMBL" id="BQNB010017384">
    <property type="protein sequence ID" value="GJT62529.1"/>
    <property type="molecule type" value="Genomic_DNA"/>
</dbReference>
<proteinExistence type="predicted"/>
<name>A0ABQ5FHK2_9ASTR</name>
<evidence type="ECO:0000256" key="1">
    <source>
        <dbReference type="SAM" id="MobiDB-lite"/>
    </source>
</evidence>
<feature type="region of interest" description="Disordered" evidence="1">
    <location>
        <begin position="34"/>
        <end position="67"/>
    </location>
</feature>
<reference evidence="2" key="1">
    <citation type="journal article" date="2022" name="Int. J. Mol. Sci.">
        <title>Draft Genome of Tanacetum Coccineum: Genomic Comparison of Closely Related Tanacetum-Family Plants.</title>
        <authorList>
            <person name="Yamashiro T."/>
            <person name="Shiraishi A."/>
            <person name="Nakayama K."/>
            <person name="Satake H."/>
        </authorList>
    </citation>
    <scope>NUCLEOTIDE SEQUENCE</scope>
</reference>
<gene>
    <name evidence="2" type="ORF">Tco_1006062</name>
</gene>
<reference evidence="2" key="2">
    <citation type="submission" date="2022-01" db="EMBL/GenBank/DDBJ databases">
        <authorList>
            <person name="Yamashiro T."/>
            <person name="Shiraishi A."/>
            <person name="Satake H."/>
            <person name="Nakayama K."/>
        </authorList>
    </citation>
    <scope>NUCLEOTIDE SEQUENCE</scope>
</reference>
<keyword evidence="3" id="KW-1185">Reference proteome</keyword>
<sequence>MISSQLPSRNLTLGPEIKHGLNVLGIERGILSRKGSGGGRGVKEKNLNKEKSLNRNSMNTSSVSESFPPLTTPVTLRRYCPVRSSYANITGKPIGEEVECCTFDTPGKVLSAIATKLGTPLMLDSYTSDMCMQSWGRSSYARVMIELRADVELKDNIVMAILKLLRRAIYTCNVRDEYEWKLLGAGEKKTMKKPSQTFRGVSVGPKWVLNLKKNIDMLLDNDKNPLVPTGIAESDSEVKVVFDETANLRILTSGKDRSDKGYGTNSLLEQWRDSYPDNDDYDPYDDDMYENHDLSEHLQSICDDLDITLRTGDAIRINPDAVSRGGKMPREVEVVYDWSNDLLPSS</sequence>